<dbReference type="EMBL" id="CAAALY010255788">
    <property type="protein sequence ID" value="VEL37720.1"/>
    <property type="molecule type" value="Genomic_DNA"/>
</dbReference>
<sequence>MNFDAARDLLLASFWPILHSDLARPIAILPLVQALRILSKSPASLNRVALADCPRLTQTKPRIARLKLLDDSCCSRVALPFPWQAIDRPFSKPVSYCRFYSNSSRSIE</sequence>
<dbReference type="Proteomes" id="UP000784294">
    <property type="component" value="Unassembled WGS sequence"/>
</dbReference>
<name>A0A448XIX7_9PLAT</name>
<reference evidence="1" key="1">
    <citation type="submission" date="2018-11" db="EMBL/GenBank/DDBJ databases">
        <authorList>
            <consortium name="Pathogen Informatics"/>
        </authorList>
    </citation>
    <scope>NUCLEOTIDE SEQUENCE</scope>
</reference>
<proteinExistence type="predicted"/>
<evidence type="ECO:0000313" key="2">
    <source>
        <dbReference type="Proteomes" id="UP000784294"/>
    </source>
</evidence>
<gene>
    <name evidence="1" type="ORF">PXEA_LOCUS31160</name>
</gene>
<dbReference type="AlphaFoldDB" id="A0A448XIX7"/>
<keyword evidence="2" id="KW-1185">Reference proteome</keyword>
<protein>
    <submittedName>
        <fullName evidence="1">Uncharacterized protein</fullName>
    </submittedName>
</protein>
<organism evidence="1 2">
    <name type="scientific">Protopolystoma xenopodis</name>
    <dbReference type="NCBI Taxonomy" id="117903"/>
    <lineage>
        <taxon>Eukaryota</taxon>
        <taxon>Metazoa</taxon>
        <taxon>Spiralia</taxon>
        <taxon>Lophotrochozoa</taxon>
        <taxon>Platyhelminthes</taxon>
        <taxon>Monogenea</taxon>
        <taxon>Polyopisthocotylea</taxon>
        <taxon>Polystomatidea</taxon>
        <taxon>Polystomatidae</taxon>
        <taxon>Protopolystoma</taxon>
    </lineage>
</organism>
<accession>A0A448XIX7</accession>
<evidence type="ECO:0000313" key="1">
    <source>
        <dbReference type="EMBL" id="VEL37720.1"/>
    </source>
</evidence>
<comment type="caution">
    <text evidence="1">The sequence shown here is derived from an EMBL/GenBank/DDBJ whole genome shotgun (WGS) entry which is preliminary data.</text>
</comment>